<feature type="compositionally biased region" description="Basic and acidic residues" evidence="1">
    <location>
        <begin position="45"/>
        <end position="54"/>
    </location>
</feature>
<comment type="caution">
    <text evidence="3">The sequence shown here is derived from an EMBL/GenBank/DDBJ whole genome shotgun (WGS) entry which is preliminary data.</text>
</comment>
<reference evidence="4" key="1">
    <citation type="journal article" date="2019" name="Int. J. Syst. Evol. Microbiol.">
        <title>The Global Catalogue of Microorganisms (GCM) 10K type strain sequencing project: providing services to taxonomists for standard genome sequencing and annotation.</title>
        <authorList>
            <consortium name="The Broad Institute Genomics Platform"/>
            <consortium name="The Broad Institute Genome Sequencing Center for Infectious Disease"/>
            <person name="Wu L."/>
            <person name="Ma J."/>
        </authorList>
    </citation>
    <scope>NUCLEOTIDE SEQUENCE [LARGE SCALE GENOMIC DNA]</scope>
    <source>
        <strain evidence="4">CCUG 2113</strain>
    </source>
</reference>
<keyword evidence="2" id="KW-1133">Transmembrane helix</keyword>
<name>A0ABV8DEI9_9BURK</name>
<keyword evidence="4" id="KW-1185">Reference proteome</keyword>
<dbReference type="EMBL" id="JBHSAJ010000060">
    <property type="protein sequence ID" value="MFC3936945.1"/>
    <property type="molecule type" value="Genomic_DNA"/>
</dbReference>
<evidence type="ECO:0000313" key="4">
    <source>
        <dbReference type="Proteomes" id="UP001595693"/>
    </source>
</evidence>
<evidence type="ECO:0000256" key="2">
    <source>
        <dbReference type="SAM" id="Phobius"/>
    </source>
</evidence>
<gene>
    <name evidence="3" type="ORF">ACFOW3_20165</name>
</gene>
<protein>
    <submittedName>
        <fullName evidence="3">Uncharacterized protein</fullName>
    </submittedName>
</protein>
<dbReference type="Proteomes" id="UP001595693">
    <property type="component" value="Unassembled WGS sequence"/>
</dbReference>
<feature type="region of interest" description="Disordered" evidence="1">
    <location>
        <begin position="33"/>
        <end position="54"/>
    </location>
</feature>
<organism evidence="3 4">
    <name type="scientific">Acidovorax facilis</name>
    <dbReference type="NCBI Taxonomy" id="12917"/>
    <lineage>
        <taxon>Bacteria</taxon>
        <taxon>Pseudomonadati</taxon>
        <taxon>Pseudomonadota</taxon>
        <taxon>Betaproteobacteria</taxon>
        <taxon>Burkholderiales</taxon>
        <taxon>Comamonadaceae</taxon>
        <taxon>Acidovorax</taxon>
    </lineage>
</organism>
<evidence type="ECO:0000313" key="3">
    <source>
        <dbReference type="EMBL" id="MFC3936945.1"/>
    </source>
</evidence>
<sequence>MWRDPGTWIALGISALFIVAGFLMHRVFTKILKQGSPEPDDTETDNPKAAHHEQ</sequence>
<keyword evidence="2" id="KW-0812">Transmembrane</keyword>
<accession>A0ABV8DEI9</accession>
<dbReference type="RefSeq" id="WP_202907130.1">
    <property type="nucleotide sequence ID" value="NZ_JAMXAX010000004.1"/>
</dbReference>
<evidence type="ECO:0000256" key="1">
    <source>
        <dbReference type="SAM" id="MobiDB-lite"/>
    </source>
</evidence>
<proteinExistence type="predicted"/>
<feature type="transmembrane region" description="Helical" evidence="2">
    <location>
        <begin position="6"/>
        <end position="24"/>
    </location>
</feature>
<keyword evidence="2" id="KW-0472">Membrane</keyword>